<evidence type="ECO:0000256" key="6">
    <source>
        <dbReference type="ARBA" id="ARBA00022777"/>
    </source>
</evidence>
<dbReference type="InterPro" id="IPR003594">
    <property type="entry name" value="HATPase_dom"/>
</dbReference>
<dbReference type="SMART" id="SM00304">
    <property type="entry name" value="HAMP"/>
    <property type="match status" value="1"/>
</dbReference>
<reference evidence="12" key="1">
    <citation type="submission" date="2020-10" db="EMBL/GenBank/DDBJ databases">
        <authorList>
            <person name="Gilroy R."/>
        </authorList>
    </citation>
    <scope>NUCLEOTIDE SEQUENCE</scope>
    <source>
        <strain evidence="12">13766</strain>
    </source>
</reference>
<dbReference type="CDD" id="cd06225">
    <property type="entry name" value="HAMP"/>
    <property type="match status" value="1"/>
</dbReference>
<evidence type="ECO:0000313" key="13">
    <source>
        <dbReference type="Proteomes" id="UP000824140"/>
    </source>
</evidence>
<dbReference type="AlphaFoldDB" id="A0A9D1FZG0"/>
<dbReference type="PROSITE" id="PS50109">
    <property type="entry name" value="HIS_KIN"/>
    <property type="match status" value="1"/>
</dbReference>
<dbReference type="GO" id="GO:0016020">
    <property type="term" value="C:membrane"/>
    <property type="evidence" value="ECO:0007669"/>
    <property type="project" value="UniProtKB-SubCell"/>
</dbReference>
<dbReference type="GO" id="GO:0000155">
    <property type="term" value="F:phosphorelay sensor kinase activity"/>
    <property type="evidence" value="ECO:0007669"/>
    <property type="project" value="InterPro"/>
</dbReference>
<dbReference type="PANTHER" id="PTHR43711:SF1">
    <property type="entry name" value="HISTIDINE KINASE 1"/>
    <property type="match status" value="1"/>
</dbReference>
<keyword evidence="6 12" id="KW-0418">Kinase</keyword>
<keyword evidence="7" id="KW-0902">Two-component regulatory system</keyword>
<dbReference type="InterPro" id="IPR003661">
    <property type="entry name" value="HisK_dim/P_dom"/>
</dbReference>
<evidence type="ECO:0000259" key="10">
    <source>
        <dbReference type="PROSITE" id="PS50109"/>
    </source>
</evidence>
<feature type="domain" description="Histidine kinase" evidence="10">
    <location>
        <begin position="140"/>
        <end position="353"/>
    </location>
</feature>
<dbReference type="InterPro" id="IPR036097">
    <property type="entry name" value="HisK_dim/P_sf"/>
</dbReference>
<evidence type="ECO:0000259" key="11">
    <source>
        <dbReference type="PROSITE" id="PS50885"/>
    </source>
</evidence>
<organism evidence="12 13">
    <name type="scientific">Candidatus Alectryocaccomicrobium excrementavium</name>
    <dbReference type="NCBI Taxonomy" id="2840668"/>
    <lineage>
        <taxon>Bacteria</taxon>
        <taxon>Bacillati</taxon>
        <taxon>Bacillota</taxon>
        <taxon>Clostridia</taxon>
        <taxon>Candidatus Alectryocaccomicrobium</taxon>
    </lineage>
</organism>
<dbReference type="PRINTS" id="PR00344">
    <property type="entry name" value="BCTRLSENSOR"/>
</dbReference>
<dbReference type="PROSITE" id="PS50885">
    <property type="entry name" value="HAMP"/>
    <property type="match status" value="1"/>
</dbReference>
<dbReference type="SMART" id="SM00388">
    <property type="entry name" value="HisKA"/>
    <property type="match status" value="1"/>
</dbReference>
<evidence type="ECO:0000256" key="4">
    <source>
        <dbReference type="ARBA" id="ARBA00022553"/>
    </source>
</evidence>
<dbReference type="Gene3D" id="6.10.340.10">
    <property type="match status" value="1"/>
</dbReference>
<dbReference type="SUPFAM" id="SSF47384">
    <property type="entry name" value="Homodimeric domain of signal transducing histidine kinase"/>
    <property type="match status" value="1"/>
</dbReference>
<keyword evidence="9" id="KW-1133">Transmembrane helix</keyword>
<evidence type="ECO:0000256" key="5">
    <source>
        <dbReference type="ARBA" id="ARBA00022679"/>
    </source>
</evidence>
<dbReference type="FunFam" id="3.30.565.10:FF:000006">
    <property type="entry name" value="Sensor histidine kinase WalK"/>
    <property type="match status" value="1"/>
</dbReference>
<name>A0A9D1FZG0_9FIRM</name>
<dbReference type="InterPro" id="IPR050736">
    <property type="entry name" value="Sensor_HK_Regulatory"/>
</dbReference>
<dbReference type="Gene3D" id="1.10.287.130">
    <property type="match status" value="1"/>
</dbReference>
<comment type="caution">
    <text evidence="12">The sequence shown here is derived from an EMBL/GenBank/DDBJ whole genome shotgun (WGS) entry which is preliminary data.</text>
</comment>
<dbReference type="Gene3D" id="3.30.565.10">
    <property type="entry name" value="Histidine kinase-like ATPase, C-terminal domain"/>
    <property type="match status" value="1"/>
</dbReference>
<comment type="catalytic activity">
    <reaction evidence="1">
        <text>ATP + protein L-histidine = ADP + protein N-phospho-L-histidine.</text>
        <dbReference type="EC" id="2.7.13.3"/>
    </reaction>
</comment>
<feature type="transmembrane region" description="Helical" evidence="9">
    <location>
        <begin position="20"/>
        <end position="45"/>
    </location>
</feature>
<dbReference type="SMART" id="SM00387">
    <property type="entry name" value="HATPase_c"/>
    <property type="match status" value="1"/>
</dbReference>
<feature type="domain" description="HAMP" evidence="11">
    <location>
        <begin position="76"/>
        <end position="132"/>
    </location>
</feature>
<dbReference type="Pfam" id="PF00672">
    <property type="entry name" value="HAMP"/>
    <property type="match status" value="1"/>
</dbReference>
<feature type="transmembrane region" description="Helical" evidence="9">
    <location>
        <begin position="51"/>
        <end position="74"/>
    </location>
</feature>
<evidence type="ECO:0000256" key="3">
    <source>
        <dbReference type="ARBA" id="ARBA00012438"/>
    </source>
</evidence>
<evidence type="ECO:0000313" key="12">
    <source>
        <dbReference type="EMBL" id="HIS92239.1"/>
    </source>
</evidence>
<dbReference type="EC" id="2.7.13.3" evidence="3"/>
<dbReference type="Pfam" id="PF00512">
    <property type="entry name" value="HisKA"/>
    <property type="match status" value="1"/>
</dbReference>
<evidence type="ECO:0000256" key="2">
    <source>
        <dbReference type="ARBA" id="ARBA00004370"/>
    </source>
</evidence>
<reference evidence="12" key="2">
    <citation type="journal article" date="2021" name="PeerJ">
        <title>Extensive microbial diversity within the chicken gut microbiome revealed by metagenomics and culture.</title>
        <authorList>
            <person name="Gilroy R."/>
            <person name="Ravi A."/>
            <person name="Getino M."/>
            <person name="Pursley I."/>
            <person name="Horton D.L."/>
            <person name="Alikhan N.F."/>
            <person name="Baker D."/>
            <person name="Gharbi K."/>
            <person name="Hall N."/>
            <person name="Watson M."/>
            <person name="Adriaenssens E.M."/>
            <person name="Foster-Nyarko E."/>
            <person name="Jarju S."/>
            <person name="Secka A."/>
            <person name="Antonio M."/>
            <person name="Oren A."/>
            <person name="Chaudhuri R.R."/>
            <person name="La Ragione R."/>
            <person name="Hildebrand F."/>
            <person name="Pallen M.J."/>
        </authorList>
    </citation>
    <scope>NUCLEOTIDE SEQUENCE</scope>
    <source>
        <strain evidence="12">13766</strain>
    </source>
</reference>
<dbReference type="SUPFAM" id="SSF55874">
    <property type="entry name" value="ATPase domain of HSP90 chaperone/DNA topoisomerase II/histidine kinase"/>
    <property type="match status" value="1"/>
</dbReference>
<sequence>MKRARKRPDDARVNAPLISWKVALSIFGIAYLLLVGQAGILASFLDQVPTLIVVLAHYVVCTCVLLAVLFGVFWRYGIGKPLRILSQAARKVAAGDFSVQIPPVRRDGKKDELEVLIEDFNTMARELAGNEMLKSDFIANVSHEIKTPLSIIQSYTKALKDGCVPEAQKEQYMDAILAASSNLSLMVTNILKLNKLENQRIFPAPESYPLGEQLRLCALGFMERWQEKDIAFSIDVAGVTVRYDPSLLELVWNNLLSNAIKFTPRGGAIVLTSHTEGNKVFVTVRDTGCGMDAQSQQKMFEKFYQGDPSHAVEGNGLGLALVKKVLEIVGGEISVRSSPGEGSAFTVALETGAAPAHIS</sequence>
<dbReference type="Proteomes" id="UP000824140">
    <property type="component" value="Unassembled WGS sequence"/>
</dbReference>
<dbReference type="SUPFAM" id="SSF158472">
    <property type="entry name" value="HAMP domain-like"/>
    <property type="match status" value="1"/>
</dbReference>
<evidence type="ECO:0000256" key="8">
    <source>
        <dbReference type="ARBA" id="ARBA00023136"/>
    </source>
</evidence>
<comment type="subcellular location">
    <subcellularLocation>
        <location evidence="2">Membrane</location>
    </subcellularLocation>
</comment>
<accession>A0A9D1FZG0</accession>
<dbReference type="FunFam" id="1.10.287.130:FF:000001">
    <property type="entry name" value="Two-component sensor histidine kinase"/>
    <property type="match status" value="1"/>
</dbReference>
<evidence type="ECO:0000256" key="7">
    <source>
        <dbReference type="ARBA" id="ARBA00023012"/>
    </source>
</evidence>
<dbReference type="InterPro" id="IPR003660">
    <property type="entry name" value="HAMP_dom"/>
</dbReference>
<proteinExistence type="predicted"/>
<keyword evidence="8 9" id="KW-0472">Membrane</keyword>
<dbReference type="PANTHER" id="PTHR43711">
    <property type="entry name" value="TWO-COMPONENT HISTIDINE KINASE"/>
    <property type="match status" value="1"/>
</dbReference>
<keyword evidence="9" id="KW-0812">Transmembrane</keyword>
<dbReference type="EMBL" id="DVJN01000090">
    <property type="protein sequence ID" value="HIS92239.1"/>
    <property type="molecule type" value="Genomic_DNA"/>
</dbReference>
<dbReference type="InterPro" id="IPR004358">
    <property type="entry name" value="Sig_transdc_His_kin-like_C"/>
</dbReference>
<keyword evidence="5" id="KW-0808">Transferase</keyword>
<dbReference type="Pfam" id="PF02518">
    <property type="entry name" value="HATPase_c"/>
    <property type="match status" value="1"/>
</dbReference>
<dbReference type="InterPro" id="IPR036890">
    <property type="entry name" value="HATPase_C_sf"/>
</dbReference>
<keyword evidence="4" id="KW-0597">Phosphoprotein</keyword>
<gene>
    <name evidence="12" type="ORF">IAA84_04400</name>
</gene>
<evidence type="ECO:0000256" key="1">
    <source>
        <dbReference type="ARBA" id="ARBA00000085"/>
    </source>
</evidence>
<dbReference type="InterPro" id="IPR005467">
    <property type="entry name" value="His_kinase_dom"/>
</dbReference>
<protein>
    <recommendedName>
        <fullName evidence="3">histidine kinase</fullName>
        <ecNumber evidence="3">2.7.13.3</ecNumber>
    </recommendedName>
</protein>
<dbReference type="CDD" id="cd00082">
    <property type="entry name" value="HisKA"/>
    <property type="match status" value="1"/>
</dbReference>
<evidence type="ECO:0000256" key="9">
    <source>
        <dbReference type="SAM" id="Phobius"/>
    </source>
</evidence>